<feature type="signal peptide" evidence="1">
    <location>
        <begin position="1"/>
        <end position="32"/>
    </location>
</feature>
<reference evidence="2 3" key="1">
    <citation type="submission" date="2021-03" db="EMBL/GenBank/DDBJ databases">
        <title>Sequencing the genomes of 1000 actinobacteria strains.</title>
        <authorList>
            <person name="Klenk H.-P."/>
        </authorList>
    </citation>
    <scope>NUCLEOTIDE SEQUENCE [LARGE SCALE GENOMIC DNA]</scope>
    <source>
        <strain evidence="2 3">DSM 45516</strain>
    </source>
</reference>
<dbReference type="RefSeq" id="WP_209892655.1">
    <property type="nucleotide sequence ID" value="NZ_JAGGMR010000001.1"/>
</dbReference>
<dbReference type="EMBL" id="JAGGMR010000001">
    <property type="protein sequence ID" value="MBP2191268.1"/>
    <property type="molecule type" value="Genomic_DNA"/>
</dbReference>
<protein>
    <recommendedName>
        <fullName evidence="4">Porin</fullName>
    </recommendedName>
</protein>
<comment type="caution">
    <text evidence="2">The sequence shown here is derived from an EMBL/GenBank/DDBJ whole genome shotgun (WGS) entry which is preliminary data.</text>
</comment>
<evidence type="ECO:0000313" key="3">
    <source>
        <dbReference type="Proteomes" id="UP001519325"/>
    </source>
</evidence>
<dbReference type="InterPro" id="IPR015286">
    <property type="entry name" value="Porin_fam_mycobact-type"/>
</dbReference>
<feature type="chain" id="PRO_5045088846" description="Porin" evidence="1">
    <location>
        <begin position="33"/>
        <end position="219"/>
    </location>
</feature>
<keyword evidence="1" id="KW-0732">Signal</keyword>
<sequence>MISRQGRNSHARKAFVTGVLVFAGWCGAPAAAAETFLALPDRKITRDLGEGTGITVRVSGESAKLNPGSVAGRRNLWVSGRAGVEVTGPDAAKAATKIYPGYVVACQADIDALSAVGNSAVALAPTDAPERSRMITLAAGRTLARYLLDIRPRESSSAPGRVYHQVVGREGSVTWTDEPFSIDGCGGGTARARSFVRVDISTARAESRVTLWGEPFNIG</sequence>
<dbReference type="Proteomes" id="UP001519325">
    <property type="component" value="Unassembled WGS sequence"/>
</dbReference>
<evidence type="ECO:0000313" key="2">
    <source>
        <dbReference type="EMBL" id="MBP2191268.1"/>
    </source>
</evidence>
<dbReference type="Pfam" id="PF09203">
    <property type="entry name" value="MspA"/>
    <property type="match status" value="1"/>
</dbReference>
<evidence type="ECO:0008006" key="4">
    <source>
        <dbReference type="Google" id="ProtNLM"/>
    </source>
</evidence>
<organism evidence="2 3">
    <name type="scientific">Nocardia goodfellowii</name>
    <dbReference type="NCBI Taxonomy" id="882446"/>
    <lineage>
        <taxon>Bacteria</taxon>
        <taxon>Bacillati</taxon>
        <taxon>Actinomycetota</taxon>
        <taxon>Actinomycetes</taxon>
        <taxon>Mycobacteriales</taxon>
        <taxon>Nocardiaceae</taxon>
        <taxon>Nocardia</taxon>
    </lineage>
</organism>
<accession>A0ABS4QHU7</accession>
<proteinExistence type="predicted"/>
<gene>
    <name evidence="2" type="ORF">BJ987_004169</name>
</gene>
<evidence type="ECO:0000256" key="1">
    <source>
        <dbReference type="SAM" id="SignalP"/>
    </source>
</evidence>
<dbReference type="Gene3D" id="2.60.40.1650">
    <property type="entry name" value="Porin MspA (Ig-like beta-sandwich domain)"/>
    <property type="match status" value="2"/>
</dbReference>
<name>A0ABS4QHU7_9NOCA</name>
<keyword evidence="3" id="KW-1185">Reference proteome</keyword>